<dbReference type="EMBL" id="JAAMPC010000006">
    <property type="protein sequence ID" value="KAG2306788.1"/>
    <property type="molecule type" value="Genomic_DNA"/>
</dbReference>
<keyword evidence="5" id="KW-0677">Repeat</keyword>
<keyword evidence="6" id="KW-1133">Transmembrane helix</keyword>
<name>A0A8X7SGP0_BRACI</name>
<comment type="caution">
    <text evidence="12">The sequence shown here is derived from an EMBL/GenBank/DDBJ whole genome shotgun (WGS) entry which is preliminary data.</text>
</comment>
<dbReference type="AlphaFoldDB" id="A0A8X7SGP0"/>
<keyword evidence="2" id="KW-0433">Leucine-rich repeat</keyword>
<gene>
    <name evidence="12" type="ORF">Bca52824_026536</name>
</gene>
<evidence type="ECO:0000256" key="9">
    <source>
        <dbReference type="ARBA" id="ARBA00023180"/>
    </source>
</evidence>
<feature type="signal peptide" evidence="10">
    <location>
        <begin position="1"/>
        <end position="25"/>
    </location>
</feature>
<evidence type="ECO:0000256" key="6">
    <source>
        <dbReference type="ARBA" id="ARBA00022989"/>
    </source>
</evidence>
<feature type="domain" description="Leucine-rich repeat-containing N-terminal plant-type" evidence="11">
    <location>
        <begin position="25"/>
        <end position="62"/>
    </location>
</feature>
<evidence type="ECO:0000313" key="12">
    <source>
        <dbReference type="EMBL" id="KAG2306788.1"/>
    </source>
</evidence>
<evidence type="ECO:0000256" key="7">
    <source>
        <dbReference type="ARBA" id="ARBA00023136"/>
    </source>
</evidence>
<evidence type="ECO:0000256" key="1">
    <source>
        <dbReference type="ARBA" id="ARBA00004167"/>
    </source>
</evidence>
<evidence type="ECO:0000256" key="3">
    <source>
        <dbReference type="ARBA" id="ARBA00022692"/>
    </source>
</evidence>
<protein>
    <recommendedName>
        <fullName evidence="11">Leucine-rich repeat-containing N-terminal plant-type domain-containing protein</fullName>
    </recommendedName>
</protein>
<evidence type="ECO:0000256" key="4">
    <source>
        <dbReference type="ARBA" id="ARBA00022729"/>
    </source>
</evidence>
<evidence type="ECO:0000259" key="11">
    <source>
        <dbReference type="Pfam" id="PF08263"/>
    </source>
</evidence>
<dbReference type="SUPFAM" id="SSF52058">
    <property type="entry name" value="L domain-like"/>
    <property type="match status" value="1"/>
</dbReference>
<reference evidence="12 13" key="1">
    <citation type="submission" date="2020-02" db="EMBL/GenBank/DDBJ databases">
        <authorList>
            <person name="Ma Q."/>
            <person name="Huang Y."/>
            <person name="Song X."/>
            <person name="Pei D."/>
        </authorList>
    </citation>
    <scope>NUCLEOTIDE SEQUENCE [LARGE SCALE GENOMIC DNA]</scope>
    <source>
        <strain evidence="12">Sxm20200214</strain>
        <tissue evidence="12">Leaf</tissue>
    </source>
</reference>
<dbReference type="InterPro" id="IPR052422">
    <property type="entry name" value="Auxin_Ser/Thr_Kinase"/>
</dbReference>
<dbReference type="PANTHER" id="PTHR47986:SF12">
    <property type="entry name" value="PROTEIN KINASE DOMAIN-CONTAINING PROTEIN"/>
    <property type="match status" value="1"/>
</dbReference>
<organism evidence="12 13">
    <name type="scientific">Brassica carinata</name>
    <name type="common">Ethiopian mustard</name>
    <name type="synonym">Abyssinian cabbage</name>
    <dbReference type="NCBI Taxonomy" id="52824"/>
    <lineage>
        <taxon>Eukaryota</taxon>
        <taxon>Viridiplantae</taxon>
        <taxon>Streptophyta</taxon>
        <taxon>Embryophyta</taxon>
        <taxon>Tracheophyta</taxon>
        <taxon>Spermatophyta</taxon>
        <taxon>Magnoliopsida</taxon>
        <taxon>eudicotyledons</taxon>
        <taxon>Gunneridae</taxon>
        <taxon>Pentapetalae</taxon>
        <taxon>rosids</taxon>
        <taxon>malvids</taxon>
        <taxon>Brassicales</taxon>
        <taxon>Brassicaceae</taxon>
        <taxon>Brassiceae</taxon>
        <taxon>Brassica</taxon>
    </lineage>
</organism>
<evidence type="ECO:0000256" key="5">
    <source>
        <dbReference type="ARBA" id="ARBA00022737"/>
    </source>
</evidence>
<comment type="subcellular location">
    <subcellularLocation>
        <location evidence="1">Membrane</location>
        <topology evidence="1">Single-pass membrane protein</topology>
    </subcellularLocation>
</comment>
<keyword evidence="3" id="KW-0812">Transmembrane</keyword>
<evidence type="ECO:0000256" key="10">
    <source>
        <dbReference type="SAM" id="SignalP"/>
    </source>
</evidence>
<proteinExistence type="predicted"/>
<keyword evidence="9" id="KW-0325">Glycoprotein</keyword>
<dbReference type="Pfam" id="PF08263">
    <property type="entry name" value="LRRNT_2"/>
    <property type="match status" value="1"/>
</dbReference>
<dbReference type="Gene3D" id="3.80.10.10">
    <property type="entry name" value="Ribonuclease Inhibitor"/>
    <property type="match status" value="1"/>
</dbReference>
<dbReference type="InterPro" id="IPR001611">
    <property type="entry name" value="Leu-rich_rpt"/>
</dbReference>
<evidence type="ECO:0000313" key="13">
    <source>
        <dbReference type="Proteomes" id="UP000886595"/>
    </source>
</evidence>
<dbReference type="OrthoDB" id="1750716at2759"/>
<dbReference type="Pfam" id="PF00560">
    <property type="entry name" value="LRR_1"/>
    <property type="match status" value="1"/>
</dbReference>
<accession>A0A8X7SGP0</accession>
<keyword evidence="4 10" id="KW-0732">Signal</keyword>
<evidence type="ECO:0000256" key="2">
    <source>
        <dbReference type="ARBA" id="ARBA00022614"/>
    </source>
</evidence>
<evidence type="ECO:0000256" key="8">
    <source>
        <dbReference type="ARBA" id="ARBA00023170"/>
    </source>
</evidence>
<dbReference type="FunFam" id="3.80.10.10:FF:000129">
    <property type="entry name" value="Leucine-rich repeat receptor-like kinase"/>
    <property type="match status" value="1"/>
</dbReference>
<keyword evidence="13" id="KW-1185">Reference proteome</keyword>
<dbReference type="Proteomes" id="UP000886595">
    <property type="component" value="Unassembled WGS sequence"/>
</dbReference>
<keyword evidence="8" id="KW-0675">Receptor</keyword>
<sequence>MEAPTPHLLLFLLFAISSSLTTSTADDGAAMLALAKSFRPPPSDWSTTSSTDYCKWTGVKCTSGRVNSISLEDTSLSGGLPPEISTLSELKTLTLQRNKLSGKIPSFAKLSSLQEIYLDENLFDGVEPGFRRTHQPPDP</sequence>
<dbReference type="InterPro" id="IPR032675">
    <property type="entry name" value="LRR_dom_sf"/>
</dbReference>
<feature type="chain" id="PRO_5036450563" description="Leucine-rich repeat-containing N-terminal plant-type domain-containing protein" evidence="10">
    <location>
        <begin position="26"/>
        <end position="139"/>
    </location>
</feature>
<keyword evidence="7" id="KW-0472">Membrane</keyword>
<dbReference type="InterPro" id="IPR013210">
    <property type="entry name" value="LRR_N_plant-typ"/>
</dbReference>
<dbReference type="GO" id="GO:0016020">
    <property type="term" value="C:membrane"/>
    <property type="evidence" value="ECO:0007669"/>
    <property type="project" value="UniProtKB-SubCell"/>
</dbReference>
<dbReference type="PANTHER" id="PTHR47986">
    <property type="entry name" value="OSJNBA0070M12.3 PROTEIN"/>
    <property type="match status" value="1"/>
</dbReference>